<keyword evidence="2" id="KW-0378">Hydrolase</keyword>
<evidence type="ECO:0000313" key="3">
    <source>
        <dbReference type="Proteomes" id="UP000283003"/>
    </source>
</evidence>
<evidence type="ECO:0000259" key="1">
    <source>
        <dbReference type="Pfam" id="PF00561"/>
    </source>
</evidence>
<comment type="caution">
    <text evidence="2">The sequence shown here is derived from an EMBL/GenBank/DDBJ whole genome shotgun (WGS) entry which is preliminary data.</text>
</comment>
<organism evidence="2 3">
    <name type="scientific">Croceicoccus ponticola</name>
    <dbReference type="NCBI Taxonomy" id="2217664"/>
    <lineage>
        <taxon>Bacteria</taxon>
        <taxon>Pseudomonadati</taxon>
        <taxon>Pseudomonadota</taxon>
        <taxon>Alphaproteobacteria</taxon>
        <taxon>Sphingomonadales</taxon>
        <taxon>Erythrobacteraceae</taxon>
        <taxon>Croceicoccus</taxon>
    </lineage>
</organism>
<dbReference type="AlphaFoldDB" id="A0A437H1W3"/>
<accession>A0A437H1W3</accession>
<dbReference type="InterPro" id="IPR029058">
    <property type="entry name" value="AB_hydrolase_fold"/>
</dbReference>
<evidence type="ECO:0000313" key="2">
    <source>
        <dbReference type="EMBL" id="RVQ69512.1"/>
    </source>
</evidence>
<dbReference type="EMBL" id="RXOL01000001">
    <property type="protein sequence ID" value="RVQ69512.1"/>
    <property type="molecule type" value="Genomic_DNA"/>
</dbReference>
<dbReference type="Proteomes" id="UP000283003">
    <property type="component" value="Unassembled WGS sequence"/>
</dbReference>
<feature type="domain" description="AB hydrolase-1" evidence="1">
    <location>
        <begin position="26"/>
        <end position="121"/>
    </location>
</feature>
<keyword evidence="3" id="KW-1185">Reference proteome</keyword>
<dbReference type="RefSeq" id="WP_127611701.1">
    <property type="nucleotide sequence ID" value="NZ_RXOL01000001.1"/>
</dbReference>
<protein>
    <submittedName>
        <fullName evidence="2">Alpha/beta fold hydrolase</fullName>
    </submittedName>
</protein>
<dbReference type="InterPro" id="IPR050471">
    <property type="entry name" value="AB_hydrolase"/>
</dbReference>
<proteinExistence type="predicted"/>
<gene>
    <name evidence="2" type="ORF">EKN06_04910</name>
</gene>
<dbReference type="InterPro" id="IPR000073">
    <property type="entry name" value="AB_hydrolase_1"/>
</dbReference>
<reference evidence="2 3" key="1">
    <citation type="submission" date="2018-12" db="EMBL/GenBank/DDBJ databases">
        <title>Croceicoccus ponticola sp. nov., a lipolytic bacterium isolated from seawater.</title>
        <authorList>
            <person name="Yoon J.-H."/>
        </authorList>
    </citation>
    <scope>NUCLEOTIDE SEQUENCE [LARGE SCALE GENOMIC DNA]</scope>
    <source>
        <strain evidence="2 3">GM-16</strain>
    </source>
</reference>
<dbReference type="Gene3D" id="3.40.50.1820">
    <property type="entry name" value="alpha/beta hydrolase"/>
    <property type="match status" value="1"/>
</dbReference>
<dbReference type="Pfam" id="PF00561">
    <property type="entry name" value="Abhydrolase_1"/>
    <property type="match status" value="1"/>
</dbReference>
<sequence>MTAPLMTYVTAADGTRLAVHRLGAGKPIVLLHGLFSSAEVNWIKFGTAQKLADAGFDVIMPDLRAHGMSDAPHDSYGAGVLVSDLEDVLAHFGLRQFDLAGFSLGARTALNAVLAGVTPERLALVGMGWEGLVDWDKRIAFFIDAIDRYDDIRMGDPAFFAKSFMKTQKVDRVAMRALLLSMTGTDLSNLDAVRMPTRVINGDKDHDNGSAQTLVQKLPNATFAEIPGTHMSCVSEPALGDELVRFFAG</sequence>
<dbReference type="SUPFAM" id="SSF53474">
    <property type="entry name" value="alpha/beta-Hydrolases"/>
    <property type="match status" value="1"/>
</dbReference>
<name>A0A437H1W3_9SPHN</name>
<dbReference type="OrthoDB" id="9804723at2"/>
<dbReference type="GO" id="GO:0016787">
    <property type="term" value="F:hydrolase activity"/>
    <property type="evidence" value="ECO:0007669"/>
    <property type="project" value="UniProtKB-KW"/>
</dbReference>
<dbReference type="PANTHER" id="PTHR43433:SF4">
    <property type="entry name" value="NON-HEME CHLOROPEROXIDASE-RELATED"/>
    <property type="match status" value="1"/>
</dbReference>
<dbReference type="PANTHER" id="PTHR43433">
    <property type="entry name" value="HYDROLASE, ALPHA/BETA FOLD FAMILY PROTEIN"/>
    <property type="match status" value="1"/>
</dbReference>